<dbReference type="PANTHER" id="PTHR42081">
    <property type="entry name" value="ZINC FINGER PROTEIN DHHC DOMAIN CONTAINING PROTEIN"/>
    <property type="match status" value="1"/>
</dbReference>
<accession>A0AAN9YWQ3</accession>
<feature type="compositionally biased region" description="Basic and acidic residues" evidence="1">
    <location>
        <begin position="311"/>
        <end position="328"/>
    </location>
</feature>
<feature type="compositionally biased region" description="Basic and acidic residues" evidence="1">
    <location>
        <begin position="101"/>
        <end position="130"/>
    </location>
</feature>
<dbReference type="Pfam" id="PF26118">
    <property type="entry name" value="DUF8035"/>
    <property type="match status" value="1"/>
</dbReference>
<evidence type="ECO:0000256" key="1">
    <source>
        <dbReference type="SAM" id="MobiDB-lite"/>
    </source>
</evidence>
<keyword evidence="4" id="KW-1185">Reference proteome</keyword>
<name>A0AAN9YWQ3_9PEZI</name>
<evidence type="ECO:0000259" key="2">
    <source>
        <dbReference type="Pfam" id="PF26118"/>
    </source>
</evidence>
<feature type="compositionally biased region" description="Basic and acidic residues" evidence="1">
    <location>
        <begin position="265"/>
        <end position="274"/>
    </location>
</feature>
<feature type="compositionally biased region" description="Basic and acidic residues" evidence="1">
    <location>
        <begin position="546"/>
        <end position="561"/>
    </location>
</feature>
<feature type="compositionally biased region" description="Basic and acidic residues" evidence="1">
    <location>
        <begin position="48"/>
        <end position="93"/>
    </location>
</feature>
<comment type="caution">
    <text evidence="3">The sequence shown here is derived from an EMBL/GenBank/DDBJ whole genome shotgun (WGS) entry which is preliminary data.</text>
</comment>
<evidence type="ECO:0000313" key="4">
    <source>
        <dbReference type="Proteomes" id="UP001320420"/>
    </source>
</evidence>
<dbReference type="PANTHER" id="PTHR42081:SF1">
    <property type="entry name" value="ZINC FINGER PROTEIN DHHC DOMAIN CONTAINING PROTEIN"/>
    <property type="match status" value="1"/>
</dbReference>
<protein>
    <recommendedName>
        <fullName evidence="2">DUF8035 domain-containing protein</fullName>
    </recommendedName>
</protein>
<dbReference type="EMBL" id="JAKJXP020000006">
    <property type="protein sequence ID" value="KAK7756635.1"/>
    <property type="molecule type" value="Genomic_DNA"/>
</dbReference>
<dbReference type="InterPro" id="IPR058348">
    <property type="entry name" value="DUF8035"/>
</dbReference>
<feature type="compositionally biased region" description="Basic and acidic residues" evidence="1">
    <location>
        <begin position="486"/>
        <end position="531"/>
    </location>
</feature>
<feature type="compositionally biased region" description="Basic and acidic residues" evidence="1">
    <location>
        <begin position="9"/>
        <end position="38"/>
    </location>
</feature>
<feature type="compositionally biased region" description="Basic and acidic residues" evidence="1">
    <location>
        <begin position="346"/>
        <end position="376"/>
    </location>
</feature>
<gene>
    <name evidence="3" type="ORF">SLS62_001472</name>
</gene>
<organism evidence="3 4">
    <name type="scientific">Diatrype stigma</name>
    <dbReference type="NCBI Taxonomy" id="117547"/>
    <lineage>
        <taxon>Eukaryota</taxon>
        <taxon>Fungi</taxon>
        <taxon>Dikarya</taxon>
        <taxon>Ascomycota</taxon>
        <taxon>Pezizomycotina</taxon>
        <taxon>Sordariomycetes</taxon>
        <taxon>Xylariomycetidae</taxon>
        <taxon>Xylariales</taxon>
        <taxon>Diatrypaceae</taxon>
        <taxon>Diatrype</taxon>
    </lineage>
</organism>
<evidence type="ECO:0000313" key="3">
    <source>
        <dbReference type="EMBL" id="KAK7756635.1"/>
    </source>
</evidence>
<sequence>MADPGPRMSHPDDIYRSRDDERLHRGRDRTDTFHDENVPSRGFGIRTDLLEAAERRSVDTDRHDFDERRPRRELDDRESRRYSDEELDRNRGRDSRRRPRDAHSRPRVEESRDGKDSKEASRGEKVRDKVATGLSVAAAAMGLGNGAKDAEEDMDRKGSPRHWDSEPGKESTSSRAAEKYRPRDSSVFERRSPPQEEPVVVERRDPRKDRADVKEDTSPRESERQRERGRDRDERGREKDMDRERDWDRELSRRDAEARLTGPGPRDDSPHSEGSDAASKRRNRNSGVFDPTDTRDLMDLKSQLAAMDGNDQPRERAASKERTSKVDTDISSGSENRPSRSRAQSRGREIVSPPDEKEKQVRVVSPPRDKKPEKPIKGILKQPSAKFPEDNNPIREGVAPHKDDKTKKDVPSGARWTKINRRMVNPDALTIGKERFEVRDDFVIVLRVLSKEEIQAYATATAQIRGRSSIPWEPLPRHPPANSLLEMRRKDIEKDARYDHDRDYDRDDDDRRRRRDRDRDRDRDTDSDRDRERHRRHRELLDEEEPRPKALEYNTRSDDRHHNRRRSTRDDYE</sequence>
<feature type="compositionally biased region" description="Basic and acidic residues" evidence="1">
    <location>
        <begin position="176"/>
        <end position="258"/>
    </location>
</feature>
<dbReference type="Proteomes" id="UP001320420">
    <property type="component" value="Unassembled WGS sequence"/>
</dbReference>
<proteinExistence type="predicted"/>
<feature type="region of interest" description="Disordered" evidence="1">
    <location>
        <begin position="462"/>
        <end position="573"/>
    </location>
</feature>
<dbReference type="AlphaFoldDB" id="A0AAN9YWQ3"/>
<reference evidence="3 4" key="1">
    <citation type="submission" date="2024-02" db="EMBL/GenBank/DDBJ databases">
        <title>De novo assembly and annotation of 12 fungi associated with fruit tree decline syndrome in Ontario, Canada.</title>
        <authorList>
            <person name="Sulman M."/>
            <person name="Ellouze W."/>
            <person name="Ilyukhin E."/>
        </authorList>
    </citation>
    <scope>NUCLEOTIDE SEQUENCE [LARGE SCALE GENOMIC DNA]</scope>
    <source>
        <strain evidence="3 4">M11/M66-122</strain>
    </source>
</reference>
<feature type="compositionally biased region" description="Polar residues" evidence="1">
    <location>
        <begin position="329"/>
        <end position="338"/>
    </location>
</feature>
<feature type="compositionally biased region" description="Basic and acidic residues" evidence="1">
    <location>
        <begin position="387"/>
        <end position="410"/>
    </location>
</feature>
<feature type="region of interest" description="Disordered" evidence="1">
    <location>
        <begin position="1"/>
        <end position="413"/>
    </location>
</feature>
<feature type="compositionally biased region" description="Basic and acidic residues" evidence="1">
    <location>
        <begin position="154"/>
        <end position="169"/>
    </location>
</feature>
<feature type="domain" description="DUF8035" evidence="2">
    <location>
        <begin position="414"/>
        <end position="466"/>
    </location>
</feature>